<dbReference type="Pfam" id="PF01381">
    <property type="entry name" value="HTH_3"/>
    <property type="match status" value="1"/>
</dbReference>
<feature type="domain" description="HTH cro/C1-type" evidence="2">
    <location>
        <begin position="5"/>
        <end position="59"/>
    </location>
</feature>
<dbReference type="Gene3D" id="1.10.260.40">
    <property type="entry name" value="lambda repressor-like DNA-binding domains"/>
    <property type="match status" value="1"/>
</dbReference>
<evidence type="ECO:0000256" key="1">
    <source>
        <dbReference type="ARBA" id="ARBA00023125"/>
    </source>
</evidence>
<dbReference type="SUPFAM" id="SSF47413">
    <property type="entry name" value="lambda repressor-like DNA-binding domains"/>
    <property type="match status" value="1"/>
</dbReference>
<evidence type="ECO:0000313" key="3">
    <source>
        <dbReference type="EMBL" id="RRG18237.1"/>
    </source>
</evidence>
<dbReference type="RefSeq" id="WP_124942883.1">
    <property type="nucleotide sequence ID" value="NZ_RHGY01000002.1"/>
</dbReference>
<name>A0A3P2RC55_WEIVI</name>
<reference evidence="3 4" key="1">
    <citation type="submission" date="2018-10" db="EMBL/GenBank/DDBJ databases">
        <title>Draft genome sequence of Weissella viridescens UCO-SMC3.</title>
        <authorList>
            <person name="Garcia-Cancino A."/>
            <person name="Espinoza-Monje M."/>
            <person name="Albarracin L."/>
            <person name="Garcia-Castillo V."/>
            <person name="Campos-Martin J."/>
            <person name="Nakano Y."/>
            <person name="Guitierrez-Zamorano C."/>
            <person name="Ikeda-Ohtsubo W."/>
            <person name="Morita H."/>
            <person name="Kitazawa H."/>
            <person name="Villena J."/>
        </authorList>
    </citation>
    <scope>NUCLEOTIDE SEQUENCE [LARGE SCALE GENOMIC DNA]</scope>
    <source>
        <strain evidence="3 4">UCO-SMC3</strain>
    </source>
</reference>
<sequence length="72" mass="8315">MGNRLKELRESQNLTAGYVSTELGMNRNMVAAYERGERTPSLKTLVKLAQFYNTTTDYILGLTDNKWTQKKR</sequence>
<dbReference type="AlphaFoldDB" id="A0A3P2RC55"/>
<keyword evidence="1" id="KW-0238">DNA-binding</keyword>
<dbReference type="CDD" id="cd00093">
    <property type="entry name" value="HTH_XRE"/>
    <property type="match status" value="1"/>
</dbReference>
<dbReference type="PROSITE" id="PS50943">
    <property type="entry name" value="HTH_CROC1"/>
    <property type="match status" value="1"/>
</dbReference>
<evidence type="ECO:0000259" key="2">
    <source>
        <dbReference type="PROSITE" id="PS50943"/>
    </source>
</evidence>
<evidence type="ECO:0000313" key="4">
    <source>
        <dbReference type="Proteomes" id="UP000275836"/>
    </source>
</evidence>
<proteinExistence type="predicted"/>
<dbReference type="InterPro" id="IPR010982">
    <property type="entry name" value="Lambda_DNA-bd_dom_sf"/>
</dbReference>
<organism evidence="3 4">
    <name type="scientific">Weissella viridescens</name>
    <name type="common">Lactobacillus viridescens</name>
    <dbReference type="NCBI Taxonomy" id="1629"/>
    <lineage>
        <taxon>Bacteria</taxon>
        <taxon>Bacillati</taxon>
        <taxon>Bacillota</taxon>
        <taxon>Bacilli</taxon>
        <taxon>Lactobacillales</taxon>
        <taxon>Lactobacillaceae</taxon>
        <taxon>Weissella</taxon>
    </lineage>
</organism>
<dbReference type="OrthoDB" id="2142418at2"/>
<dbReference type="InterPro" id="IPR001387">
    <property type="entry name" value="Cro/C1-type_HTH"/>
</dbReference>
<dbReference type="GO" id="GO:0003677">
    <property type="term" value="F:DNA binding"/>
    <property type="evidence" value="ECO:0007669"/>
    <property type="project" value="UniProtKB-KW"/>
</dbReference>
<comment type="caution">
    <text evidence="3">The sequence shown here is derived from an EMBL/GenBank/DDBJ whole genome shotgun (WGS) entry which is preliminary data.</text>
</comment>
<protein>
    <submittedName>
        <fullName evidence="3">XRE family transcriptional regulator</fullName>
    </submittedName>
</protein>
<dbReference type="EMBL" id="RHGY01000002">
    <property type="protein sequence ID" value="RRG18237.1"/>
    <property type="molecule type" value="Genomic_DNA"/>
</dbReference>
<gene>
    <name evidence="3" type="ORF">D3P96_02815</name>
</gene>
<dbReference type="PANTHER" id="PTHR46558:SF11">
    <property type="entry name" value="HTH-TYPE TRANSCRIPTIONAL REGULATOR XRE"/>
    <property type="match status" value="1"/>
</dbReference>
<accession>A0A3P2RC55</accession>
<dbReference type="Proteomes" id="UP000275836">
    <property type="component" value="Unassembled WGS sequence"/>
</dbReference>
<dbReference type="SMART" id="SM00530">
    <property type="entry name" value="HTH_XRE"/>
    <property type="match status" value="1"/>
</dbReference>
<dbReference type="PANTHER" id="PTHR46558">
    <property type="entry name" value="TRACRIPTIONAL REGULATORY PROTEIN-RELATED-RELATED"/>
    <property type="match status" value="1"/>
</dbReference>